<gene>
    <name evidence="11" type="primary">GP1_14</name>
    <name evidence="11" type="ORF">VKT23_016038</name>
</gene>
<evidence type="ECO:0000256" key="6">
    <source>
        <dbReference type="ARBA" id="ARBA00023002"/>
    </source>
</evidence>
<keyword evidence="9" id="KW-0732">Signal</keyword>
<dbReference type="SUPFAM" id="SSF48113">
    <property type="entry name" value="Heme-dependent peroxidases"/>
    <property type="match status" value="1"/>
</dbReference>
<dbReference type="PANTHER" id="PTHR31356:SF66">
    <property type="entry name" value="CATALASE-PEROXIDASE"/>
    <property type="match status" value="1"/>
</dbReference>
<dbReference type="PRINTS" id="PR00458">
    <property type="entry name" value="PEROXIDASE"/>
</dbReference>
<dbReference type="Gene3D" id="1.10.520.10">
    <property type="match status" value="1"/>
</dbReference>
<dbReference type="Gene3D" id="1.10.420.10">
    <property type="entry name" value="Peroxidase, domain 2"/>
    <property type="match status" value="1"/>
</dbReference>
<dbReference type="PROSITE" id="PS50873">
    <property type="entry name" value="PEROXIDASE_4"/>
    <property type="match status" value="1"/>
</dbReference>
<keyword evidence="5 9" id="KW-0479">Metal-binding</keyword>
<dbReference type="PROSITE" id="PS51257">
    <property type="entry name" value="PROKAR_LIPOPROTEIN"/>
    <property type="match status" value="1"/>
</dbReference>
<evidence type="ECO:0000256" key="2">
    <source>
        <dbReference type="ARBA" id="ARBA00022525"/>
    </source>
</evidence>
<dbReference type="GO" id="GO:0016689">
    <property type="term" value="F:manganese peroxidase activity"/>
    <property type="evidence" value="ECO:0007669"/>
    <property type="project" value="UniProtKB-EC"/>
</dbReference>
<keyword evidence="8" id="KW-0325">Glycoprotein</keyword>
<evidence type="ECO:0000256" key="1">
    <source>
        <dbReference type="ARBA" id="ARBA00006089"/>
    </source>
</evidence>
<keyword evidence="3 9" id="KW-0575">Peroxidase</keyword>
<dbReference type="EC" id="1.11.1.-" evidence="9"/>
<evidence type="ECO:0000313" key="12">
    <source>
        <dbReference type="Proteomes" id="UP001498398"/>
    </source>
</evidence>
<name>A0ABR1IZL1_9AGAR</name>
<dbReference type="InterPro" id="IPR019794">
    <property type="entry name" value="Peroxidases_AS"/>
</dbReference>
<feature type="signal peptide" evidence="9">
    <location>
        <begin position="1"/>
        <end position="21"/>
    </location>
</feature>
<keyword evidence="6 9" id="KW-0560">Oxidoreductase</keyword>
<accession>A0ABR1IZL1</accession>
<dbReference type="InterPro" id="IPR001621">
    <property type="entry name" value="Ligninase"/>
</dbReference>
<comment type="similarity">
    <text evidence="1 9">Belongs to the peroxidase family. Ligninase subfamily.</text>
</comment>
<dbReference type="InterPro" id="IPR044831">
    <property type="entry name" value="Ccp1-like"/>
</dbReference>
<reference evidence="11 12" key="1">
    <citation type="submission" date="2024-01" db="EMBL/GenBank/DDBJ databases">
        <title>A draft genome for the cacao thread blight pathogen Marasmiellus scandens.</title>
        <authorList>
            <person name="Baruah I.K."/>
            <person name="Leung J."/>
            <person name="Bukari Y."/>
            <person name="Amoako-Attah I."/>
            <person name="Meinhardt L.W."/>
            <person name="Bailey B.A."/>
            <person name="Cohen S.P."/>
        </authorList>
    </citation>
    <scope>NUCLEOTIDE SEQUENCE [LARGE SCALE GENOMIC DNA]</scope>
    <source>
        <strain evidence="11 12">GH-19</strain>
    </source>
</reference>
<comment type="cofactor">
    <cofactor evidence="9">
        <name>Ca(2+)</name>
        <dbReference type="ChEBI" id="CHEBI:29108"/>
    </cofactor>
    <text evidence="9">Binds 2 calcium ions per subunit.</text>
</comment>
<dbReference type="InterPro" id="IPR002016">
    <property type="entry name" value="Haem_peroxidase"/>
</dbReference>
<evidence type="ECO:0000256" key="4">
    <source>
        <dbReference type="ARBA" id="ARBA00022617"/>
    </source>
</evidence>
<proteinExistence type="inferred from homology"/>
<evidence type="ECO:0000259" key="10">
    <source>
        <dbReference type="PROSITE" id="PS50873"/>
    </source>
</evidence>
<evidence type="ECO:0000313" key="11">
    <source>
        <dbReference type="EMBL" id="KAK7442794.1"/>
    </source>
</evidence>
<evidence type="ECO:0000256" key="5">
    <source>
        <dbReference type="ARBA" id="ARBA00022723"/>
    </source>
</evidence>
<keyword evidence="7" id="KW-0408">Iron</keyword>
<organism evidence="11 12">
    <name type="scientific">Marasmiellus scandens</name>
    <dbReference type="NCBI Taxonomy" id="2682957"/>
    <lineage>
        <taxon>Eukaryota</taxon>
        <taxon>Fungi</taxon>
        <taxon>Dikarya</taxon>
        <taxon>Basidiomycota</taxon>
        <taxon>Agaricomycotina</taxon>
        <taxon>Agaricomycetes</taxon>
        <taxon>Agaricomycetidae</taxon>
        <taxon>Agaricales</taxon>
        <taxon>Marasmiineae</taxon>
        <taxon>Omphalotaceae</taxon>
        <taxon>Marasmiellus</taxon>
    </lineage>
</organism>
<dbReference type="PANTHER" id="PTHR31356">
    <property type="entry name" value="THYLAKOID LUMENAL 29 KDA PROTEIN, CHLOROPLASTIC-RELATED"/>
    <property type="match status" value="1"/>
</dbReference>
<evidence type="ECO:0000256" key="3">
    <source>
        <dbReference type="ARBA" id="ARBA00022559"/>
    </source>
</evidence>
<protein>
    <recommendedName>
        <fullName evidence="9">Peroxidase</fullName>
        <ecNumber evidence="9">1.11.1.-</ecNumber>
    </recommendedName>
</protein>
<dbReference type="InterPro" id="IPR010255">
    <property type="entry name" value="Haem_peroxidase_sf"/>
</dbReference>
<dbReference type="Pfam" id="PF00141">
    <property type="entry name" value="peroxidase"/>
    <property type="match status" value="1"/>
</dbReference>
<comment type="caution">
    <text evidence="11">The sequence shown here is derived from an EMBL/GenBank/DDBJ whole genome shotgun (WGS) entry which is preliminary data.</text>
</comment>
<evidence type="ECO:0000256" key="7">
    <source>
        <dbReference type="ARBA" id="ARBA00023004"/>
    </source>
</evidence>
<keyword evidence="4" id="KW-0349">Heme</keyword>
<feature type="chain" id="PRO_5044962252" description="Peroxidase" evidence="9">
    <location>
        <begin position="22"/>
        <end position="347"/>
    </location>
</feature>
<evidence type="ECO:0000256" key="9">
    <source>
        <dbReference type="RuleBase" id="RU363051"/>
    </source>
</evidence>
<keyword evidence="9" id="KW-0106">Calcium</keyword>
<dbReference type="PROSITE" id="PS00436">
    <property type="entry name" value="PEROXIDASE_2"/>
    <property type="match status" value="1"/>
</dbReference>
<dbReference type="EMBL" id="JBANRG010000057">
    <property type="protein sequence ID" value="KAK7442794.1"/>
    <property type="molecule type" value="Genomic_DNA"/>
</dbReference>
<dbReference type="Proteomes" id="UP001498398">
    <property type="component" value="Unassembled WGS sequence"/>
</dbReference>
<feature type="domain" description="Plant heme peroxidase family profile" evidence="10">
    <location>
        <begin position="71"/>
        <end position="307"/>
    </location>
</feature>
<keyword evidence="2" id="KW-0964">Secreted</keyword>
<sequence>MHRSTVICSLTIAALFSCVAGVATLEKRQASDSGIPTVDDVTNPVCKPFVAIRDAIMGDIFHAGGRCNDNARAAIRLSFHDAGTFSLSLEAAGEDNGGADGSFLVDPDEVLRTENNGMQNIVALLKPLPERFNVSAGDVLHLAGTLAVLACPGGPVVNTYVGRGPVKNVNPHNLIPDTHDTIPNIIDRFNDMGISVREAMALIGSHTCARQRFVDQAFANDTFDTTPEIWDIRFYSETKRNESDPGVFRLPSDLGFAQNSLTKDDYNRFVGSLSTQEDWAREYADAHEKMSLLGQDVKTLTDCTEIMPETIHLRDITVTSSGGAVDPAVDPGKLEAEIQRTRSIWLQ</sequence>
<dbReference type="PRINTS" id="PR00462">
    <property type="entry name" value="LIGNINASE"/>
</dbReference>
<keyword evidence="12" id="KW-1185">Reference proteome</keyword>
<evidence type="ECO:0000256" key="8">
    <source>
        <dbReference type="ARBA" id="ARBA00023180"/>
    </source>
</evidence>